<dbReference type="EMBL" id="DXGD01000313">
    <property type="protein sequence ID" value="HIX00161.1"/>
    <property type="molecule type" value="Genomic_DNA"/>
</dbReference>
<sequence>SLPLTEIAGLLIVVEEETCTQVREALAPRLADRLREVDEHLAALQRLRNQLDSANQRVTACPDSGAACRSECILLDDRHQPCTSRDAHEGDPRL</sequence>
<evidence type="ECO:0000313" key="3">
    <source>
        <dbReference type="Proteomes" id="UP000824151"/>
    </source>
</evidence>
<accession>A0A9D2A7X2</accession>
<protein>
    <submittedName>
        <fullName evidence="2">Transcriptional regulator</fullName>
    </submittedName>
</protein>
<organism evidence="2 3">
    <name type="scientific">Candidatus Nesterenkonia stercoripullorum</name>
    <dbReference type="NCBI Taxonomy" id="2838701"/>
    <lineage>
        <taxon>Bacteria</taxon>
        <taxon>Bacillati</taxon>
        <taxon>Actinomycetota</taxon>
        <taxon>Actinomycetes</taxon>
        <taxon>Micrococcales</taxon>
        <taxon>Micrococcaceae</taxon>
        <taxon>Nesterenkonia</taxon>
    </lineage>
</organism>
<proteinExistence type="predicted"/>
<dbReference type="AlphaFoldDB" id="A0A9D2A7X2"/>
<reference evidence="2" key="1">
    <citation type="journal article" date="2021" name="PeerJ">
        <title>Extensive microbial diversity within the chicken gut microbiome revealed by metagenomics and culture.</title>
        <authorList>
            <person name="Gilroy R."/>
            <person name="Ravi A."/>
            <person name="Getino M."/>
            <person name="Pursley I."/>
            <person name="Horton D.L."/>
            <person name="Alikhan N.F."/>
            <person name="Baker D."/>
            <person name="Gharbi K."/>
            <person name="Hall N."/>
            <person name="Watson M."/>
            <person name="Adriaenssens E.M."/>
            <person name="Foster-Nyarko E."/>
            <person name="Jarju S."/>
            <person name="Secka A."/>
            <person name="Antonio M."/>
            <person name="Oren A."/>
            <person name="Chaudhuri R.R."/>
            <person name="La Ragione R."/>
            <person name="Hildebrand F."/>
            <person name="Pallen M.J."/>
        </authorList>
    </citation>
    <scope>NUCLEOTIDE SEQUENCE</scope>
    <source>
        <strain evidence="2">ChiHejej3B27-3195</strain>
    </source>
</reference>
<dbReference type="Proteomes" id="UP000824151">
    <property type="component" value="Unassembled WGS sequence"/>
</dbReference>
<gene>
    <name evidence="2" type="ORF">H9871_08455</name>
</gene>
<evidence type="ECO:0000256" key="1">
    <source>
        <dbReference type="SAM" id="Coils"/>
    </source>
</evidence>
<comment type="caution">
    <text evidence="2">The sequence shown here is derived from an EMBL/GenBank/DDBJ whole genome shotgun (WGS) entry which is preliminary data.</text>
</comment>
<evidence type="ECO:0000313" key="2">
    <source>
        <dbReference type="EMBL" id="HIX00161.1"/>
    </source>
</evidence>
<dbReference type="Gene3D" id="1.10.1660.10">
    <property type="match status" value="1"/>
</dbReference>
<keyword evidence="1" id="KW-0175">Coiled coil</keyword>
<reference evidence="2" key="2">
    <citation type="submission" date="2021-04" db="EMBL/GenBank/DDBJ databases">
        <authorList>
            <person name="Gilroy R."/>
        </authorList>
    </citation>
    <scope>NUCLEOTIDE SEQUENCE</scope>
    <source>
        <strain evidence="2">ChiHejej3B27-3195</strain>
    </source>
</reference>
<feature type="non-terminal residue" evidence="2">
    <location>
        <position position="1"/>
    </location>
</feature>
<feature type="coiled-coil region" evidence="1">
    <location>
        <begin position="30"/>
        <end position="57"/>
    </location>
</feature>
<name>A0A9D2A7X2_9MICC</name>